<dbReference type="GO" id="GO:0005763">
    <property type="term" value="C:mitochondrial small ribosomal subunit"/>
    <property type="evidence" value="ECO:0007669"/>
    <property type="project" value="TreeGrafter"/>
</dbReference>
<dbReference type="Proteomes" id="UP000075840">
    <property type="component" value="Unassembled WGS sequence"/>
</dbReference>
<comment type="subcellular location">
    <subcellularLocation>
        <location evidence="1">Mitochondrion</location>
    </subcellularLocation>
</comment>
<comment type="similarity">
    <text evidence="2">Belongs to the mitochondrion-specific ribosomal protein mS29 family.</text>
</comment>
<organism evidence="8 9">
    <name type="scientific">Anopheles arabiensis</name>
    <name type="common">Mosquito</name>
    <dbReference type="NCBI Taxonomy" id="7173"/>
    <lineage>
        <taxon>Eukaryota</taxon>
        <taxon>Metazoa</taxon>
        <taxon>Ecdysozoa</taxon>
        <taxon>Arthropoda</taxon>
        <taxon>Hexapoda</taxon>
        <taxon>Insecta</taxon>
        <taxon>Pterygota</taxon>
        <taxon>Neoptera</taxon>
        <taxon>Endopterygota</taxon>
        <taxon>Diptera</taxon>
        <taxon>Nematocera</taxon>
        <taxon>Culicoidea</taxon>
        <taxon>Culicidae</taxon>
        <taxon>Anophelinae</taxon>
        <taxon>Anopheles</taxon>
    </lineage>
</organism>
<dbReference type="InterPro" id="IPR008092">
    <property type="entry name" value="Ribosomal_mS29_met"/>
</dbReference>
<dbReference type="AlphaFoldDB" id="A0A182HMU0"/>
<accession>A0A182HMU0</accession>
<evidence type="ECO:0000256" key="7">
    <source>
        <dbReference type="ARBA" id="ARBA00035140"/>
    </source>
</evidence>
<reference evidence="8" key="1">
    <citation type="submission" date="2022-08" db="UniProtKB">
        <authorList>
            <consortium name="EnsemblMetazoa"/>
        </authorList>
    </citation>
    <scope>IDENTIFICATION</scope>
    <source>
        <strain evidence="8">Dongola</strain>
    </source>
</reference>
<dbReference type="RefSeq" id="XP_040174262.1">
    <property type="nucleotide sequence ID" value="XM_040318328.1"/>
</dbReference>
<dbReference type="InterPro" id="IPR027417">
    <property type="entry name" value="P-loop_NTPase"/>
</dbReference>
<keyword evidence="4" id="KW-0689">Ribosomal protein</keyword>
<sequence length="407" mass="45755">MILKMTIPNTVWYQTRSIVSSVTANTAAAAAALDRVPKVVEFRTPEQTVANHTRATLGRYYTVPGDVRKKIFAHGGLPKSFERQIKTFNECSLMVRRPAVEIMEYLQRTDFARPVNRFVLHGEDGVGKSLVLAHLLHYGFQQQYVLIHVPWVPNWMKRAKEIANSASHEGSIDLPLDGAAWLVHFKSQNGPLIKSLGLTVSREYVWTKRETTPAGAPLMELVEHGINRAKFSCDTIAALVEELKQHASAGRARAMVVIDGYNAFFQPHTRLLTEAKARITPDQITLTKPFLSITRNDWTNGVCVVTVDQMVKEFKDTAAGRQSSAVAGPAQVQEPSLALLESRECFEHLDPFVPVSVVGYDDAEYYSCIQYYLERKWIQTNEPGFEEELKLLSCQNPYQLMQLCASL</sequence>
<keyword evidence="6" id="KW-0687">Ribonucleoprotein</keyword>
<keyword evidence="3" id="KW-0809">Transit peptide</keyword>
<dbReference type="GO" id="GO:0006915">
    <property type="term" value="P:apoptotic process"/>
    <property type="evidence" value="ECO:0007669"/>
    <property type="project" value="InterPro"/>
</dbReference>
<protein>
    <recommendedName>
        <fullName evidence="7">Small ribosomal subunit protein mS29</fullName>
    </recommendedName>
</protein>
<evidence type="ECO:0000313" key="9">
    <source>
        <dbReference type="Proteomes" id="UP000075840"/>
    </source>
</evidence>
<keyword evidence="5" id="KW-0496">Mitochondrion</keyword>
<evidence type="ECO:0000256" key="4">
    <source>
        <dbReference type="ARBA" id="ARBA00022980"/>
    </source>
</evidence>
<dbReference type="Pfam" id="PF10236">
    <property type="entry name" value="DAP3"/>
    <property type="match status" value="1"/>
</dbReference>
<dbReference type="GO" id="GO:0003735">
    <property type="term" value="F:structural constituent of ribosome"/>
    <property type="evidence" value="ECO:0007669"/>
    <property type="project" value="TreeGrafter"/>
</dbReference>
<dbReference type="VEuPathDB" id="VectorBase:AARA21_010581"/>
<dbReference type="GeneID" id="120906564"/>
<dbReference type="KEGG" id="aara:120906564"/>
<dbReference type="PANTHER" id="PTHR12810">
    <property type="entry name" value="MITOCHONDRIAL 28S RIBOSOMAL PROTEIN S29"/>
    <property type="match status" value="1"/>
</dbReference>
<name>A0A182HMU0_ANOAR</name>
<evidence type="ECO:0000256" key="2">
    <source>
        <dbReference type="ARBA" id="ARBA00009863"/>
    </source>
</evidence>
<dbReference type="PRINTS" id="PR01716">
    <property type="entry name" value="DEATHASSOCP3"/>
</dbReference>
<dbReference type="PANTHER" id="PTHR12810:SF0">
    <property type="entry name" value="SMALL RIBOSOMAL SUBUNIT PROTEIN MS29"/>
    <property type="match status" value="1"/>
</dbReference>
<evidence type="ECO:0000256" key="6">
    <source>
        <dbReference type="ARBA" id="ARBA00023274"/>
    </source>
</evidence>
<dbReference type="SUPFAM" id="SSF52540">
    <property type="entry name" value="P-loop containing nucleoside triphosphate hydrolases"/>
    <property type="match status" value="1"/>
</dbReference>
<dbReference type="VEuPathDB" id="VectorBase:AARA002576"/>
<evidence type="ECO:0000256" key="5">
    <source>
        <dbReference type="ARBA" id="ARBA00023128"/>
    </source>
</evidence>
<dbReference type="RefSeq" id="XP_040174263.1">
    <property type="nucleotide sequence ID" value="XM_040318329.1"/>
</dbReference>
<dbReference type="CTD" id="37563"/>
<evidence type="ECO:0000256" key="3">
    <source>
        <dbReference type="ARBA" id="ARBA00022946"/>
    </source>
</evidence>
<dbReference type="InterPro" id="IPR019368">
    <property type="entry name" value="Ribosomal_mS29"/>
</dbReference>
<evidence type="ECO:0000313" key="8">
    <source>
        <dbReference type="EnsemblMetazoa" id="AARA002576-PA"/>
    </source>
</evidence>
<evidence type="ECO:0000256" key="1">
    <source>
        <dbReference type="ARBA" id="ARBA00004173"/>
    </source>
</evidence>
<dbReference type="EMBL" id="APCN01004904">
    <property type="status" value="NOT_ANNOTATED_CDS"/>
    <property type="molecule type" value="Genomic_DNA"/>
</dbReference>
<proteinExistence type="inferred from homology"/>
<keyword evidence="9" id="KW-1185">Reference proteome</keyword>
<dbReference type="EnsemblMetazoa" id="AARA002576-RA">
    <property type="protein sequence ID" value="AARA002576-PA"/>
    <property type="gene ID" value="AARA002576"/>
</dbReference>